<reference evidence="2" key="2">
    <citation type="submission" date="2012-06" db="EMBL/GenBank/DDBJ databases">
        <title>Comparative genomic analyses of Aspergillus oryzae 3.042 and A. oryzae RIB40 for soy-sauce fermentation.</title>
        <authorList>
            <person name="Zhao G."/>
            <person name="Hou L."/>
            <person name="Wang C."/>
            <person name="Cao X."/>
        </authorList>
    </citation>
    <scope>NUCLEOTIDE SEQUENCE [LARGE SCALE GENOMIC DNA]</scope>
    <source>
        <strain evidence="2">3.042</strain>
    </source>
</reference>
<dbReference type="AlphaFoldDB" id="I8AAP7"/>
<dbReference type="Proteomes" id="UP000002812">
    <property type="component" value="Unassembled WGS sequence"/>
</dbReference>
<dbReference type="EMBL" id="AKHY01000089">
    <property type="protein sequence ID" value="EIT82089.1"/>
    <property type="molecule type" value="Genomic_DNA"/>
</dbReference>
<evidence type="ECO:0000313" key="2">
    <source>
        <dbReference type="Proteomes" id="UP000002812"/>
    </source>
</evidence>
<evidence type="ECO:0000313" key="1">
    <source>
        <dbReference type="EMBL" id="EIT82089.1"/>
    </source>
</evidence>
<organism evidence="1 2">
    <name type="scientific">Aspergillus oryzae (strain 3.042)</name>
    <name type="common">Yellow koji mold</name>
    <dbReference type="NCBI Taxonomy" id="1160506"/>
    <lineage>
        <taxon>Eukaryota</taxon>
        <taxon>Fungi</taxon>
        <taxon>Dikarya</taxon>
        <taxon>Ascomycota</taxon>
        <taxon>Pezizomycotina</taxon>
        <taxon>Eurotiomycetes</taxon>
        <taxon>Eurotiomycetidae</taxon>
        <taxon>Eurotiales</taxon>
        <taxon>Aspergillaceae</taxon>
        <taxon>Aspergillus</taxon>
        <taxon>Aspergillus subgen. Circumdati</taxon>
    </lineage>
</organism>
<proteinExistence type="predicted"/>
<reference evidence="1 2" key="1">
    <citation type="journal article" date="2012" name="Eukaryot. Cell">
        <title>Draft genome sequence of Aspergillus oryzae strain 3.042.</title>
        <authorList>
            <person name="Zhao G."/>
            <person name="Yao Y."/>
            <person name="Qi W."/>
            <person name="Wang C."/>
            <person name="Hou L."/>
            <person name="Zeng B."/>
            <person name="Cao X."/>
        </authorList>
    </citation>
    <scope>NUCLEOTIDE SEQUENCE [LARGE SCALE GENOMIC DNA]</scope>
    <source>
        <strain evidence="1 2">3.042</strain>
    </source>
</reference>
<comment type="caution">
    <text evidence="1">The sequence shown here is derived from an EMBL/GenBank/DDBJ whole genome shotgun (WGS) entry which is preliminary data.</text>
</comment>
<gene>
    <name evidence="1" type="ORF">Ao3042_00788</name>
</gene>
<protein>
    <submittedName>
        <fullName evidence="1">Uncharacterized protein</fullName>
    </submittedName>
</protein>
<dbReference type="HOGENOM" id="CLU_2263159_0_0_1"/>
<name>I8AAP7_ASPO3</name>
<sequence length="103" mass="11714">MSSPTPKLLKADLFKSSSENLTDDERIDLSNQRAYAVAKAYNILDLTPKFWQIHQDMALSLDHAAHTLISIQYNIAGAIFAMFVSDQPEYQPLLDRILRFEVS</sequence>
<accession>I8AAP7</accession>